<evidence type="ECO:0000256" key="2">
    <source>
        <dbReference type="ARBA" id="ARBA00022475"/>
    </source>
</evidence>
<keyword evidence="9" id="KW-1185">Reference proteome</keyword>
<dbReference type="PANTHER" id="PTHR33931">
    <property type="entry name" value="HOLIN-LIKE PROTEIN CIDA-RELATED"/>
    <property type="match status" value="1"/>
</dbReference>
<feature type="transmembrane region" description="Helical" evidence="7">
    <location>
        <begin position="56"/>
        <end position="75"/>
    </location>
</feature>
<evidence type="ECO:0000313" key="8">
    <source>
        <dbReference type="EMBL" id="MBD8497395.1"/>
    </source>
</evidence>
<sequence>MLGFFILALFHLVGVWLQHNGNIPLPGNVIGLLLFLAALYMRLVRLEWVEQAAQFLLKHMLLFFIPYVVGIIAFAPLLGEHWFSILVGIGGSTTAVLLTTAWSARRWKSQPLMDSTQVQQSVSSPTNKREETML</sequence>
<comment type="caution">
    <text evidence="8">The sequence shown here is derived from an EMBL/GenBank/DDBJ whole genome shotgun (WGS) entry which is preliminary data.</text>
</comment>
<dbReference type="EMBL" id="JACYTN010000002">
    <property type="protein sequence ID" value="MBD8497395.1"/>
    <property type="molecule type" value="Genomic_DNA"/>
</dbReference>
<feature type="region of interest" description="Disordered" evidence="6">
    <location>
        <begin position="115"/>
        <end position="134"/>
    </location>
</feature>
<organism evidence="8 9">
    <name type="scientific">Paenibacillus arenosi</name>
    <dbReference type="NCBI Taxonomy" id="2774142"/>
    <lineage>
        <taxon>Bacteria</taxon>
        <taxon>Bacillati</taxon>
        <taxon>Bacillota</taxon>
        <taxon>Bacilli</taxon>
        <taxon>Bacillales</taxon>
        <taxon>Paenibacillaceae</taxon>
        <taxon>Paenibacillus</taxon>
    </lineage>
</organism>
<gene>
    <name evidence="8" type="ORF">IFO66_03675</name>
</gene>
<evidence type="ECO:0000313" key="9">
    <source>
        <dbReference type="Proteomes" id="UP000634529"/>
    </source>
</evidence>
<name>A0ABR9ATF9_9BACL</name>
<keyword evidence="4 7" id="KW-1133">Transmembrane helix</keyword>
<keyword evidence="2" id="KW-1003">Cell membrane</keyword>
<evidence type="ECO:0000256" key="4">
    <source>
        <dbReference type="ARBA" id="ARBA00022989"/>
    </source>
</evidence>
<comment type="subcellular location">
    <subcellularLocation>
        <location evidence="1">Cell membrane</location>
        <topology evidence="1">Multi-pass membrane protein</topology>
    </subcellularLocation>
</comment>
<accession>A0ABR9ATF9</accession>
<evidence type="ECO:0000256" key="6">
    <source>
        <dbReference type="SAM" id="MobiDB-lite"/>
    </source>
</evidence>
<dbReference type="Pfam" id="PF03788">
    <property type="entry name" value="LrgA"/>
    <property type="match status" value="1"/>
</dbReference>
<protein>
    <submittedName>
        <fullName evidence="8">CidA/LrgA family protein</fullName>
    </submittedName>
</protein>
<evidence type="ECO:0000256" key="5">
    <source>
        <dbReference type="ARBA" id="ARBA00023136"/>
    </source>
</evidence>
<feature type="transmembrane region" description="Helical" evidence="7">
    <location>
        <begin position="81"/>
        <end position="104"/>
    </location>
</feature>
<dbReference type="PANTHER" id="PTHR33931:SF2">
    <property type="entry name" value="HOLIN-LIKE PROTEIN CIDA"/>
    <property type="match status" value="1"/>
</dbReference>
<keyword evidence="5 7" id="KW-0472">Membrane</keyword>
<evidence type="ECO:0000256" key="1">
    <source>
        <dbReference type="ARBA" id="ARBA00004651"/>
    </source>
</evidence>
<evidence type="ECO:0000256" key="7">
    <source>
        <dbReference type="SAM" id="Phobius"/>
    </source>
</evidence>
<evidence type="ECO:0000256" key="3">
    <source>
        <dbReference type="ARBA" id="ARBA00022692"/>
    </source>
</evidence>
<feature type="transmembrane region" description="Helical" evidence="7">
    <location>
        <begin position="27"/>
        <end position="44"/>
    </location>
</feature>
<reference evidence="8 9" key="1">
    <citation type="submission" date="2020-09" db="EMBL/GenBank/DDBJ databases">
        <title>Paenibacillus sp. CAU 1523 isolated from sand of Haeundae Beach.</title>
        <authorList>
            <person name="Kim W."/>
        </authorList>
    </citation>
    <scope>NUCLEOTIDE SEQUENCE [LARGE SCALE GENOMIC DNA]</scope>
    <source>
        <strain evidence="8 9">CAU 1523</strain>
    </source>
</reference>
<keyword evidence="3 7" id="KW-0812">Transmembrane</keyword>
<dbReference type="InterPro" id="IPR005538">
    <property type="entry name" value="LrgA/CidA"/>
</dbReference>
<dbReference type="Proteomes" id="UP000634529">
    <property type="component" value="Unassembled WGS sequence"/>
</dbReference>
<proteinExistence type="predicted"/>